<dbReference type="AlphaFoldDB" id="A0A8K2A7P3"/>
<evidence type="ECO:0000313" key="15">
    <source>
        <dbReference type="Proteomes" id="UP000607397"/>
    </source>
</evidence>
<dbReference type="Pfam" id="PF02518">
    <property type="entry name" value="HATPase_c"/>
    <property type="match status" value="1"/>
</dbReference>
<evidence type="ECO:0000256" key="9">
    <source>
        <dbReference type="ARBA" id="ARBA00023012"/>
    </source>
</evidence>
<dbReference type="PANTHER" id="PTHR45436">
    <property type="entry name" value="SENSOR HISTIDINE KINASE YKOH"/>
    <property type="match status" value="1"/>
</dbReference>
<keyword evidence="15" id="KW-1185">Reference proteome</keyword>
<keyword evidence="7" id="KW-0418">Kinase</keyword>
<reference evidence="14" key="1">
    <citation type="submission" date="2019-12" db="EMBL/GenBank/DDBJ databases">
        <title>High-Quality draft genome sequences of three cyanobacteria isolated from the limestone walls of the Old Cathedral of Coimbra.</title>
        <authorList>
            <person name="Tiago I."/>
            <person name="Soares F."/>
            <person name="Portugal A."/>
        </authorList>
    </citation>
    <scope>NUCLEOTIDE SEQUENCE [LARGE SCALE GENOMIC DNA]</scope>
    <source>
        <strain evidence="14">C</strain>
    </source>
</reference>
<dbReference type="SMART" id="SM00387">
    <property type="entry name" value="HATPase_c"/>
    <property type="match status" value="1"/>
</dbReference>
<comment type="caution">
    <text evidence="14">The sequence shown here is derived from an EMBL/GenBank/DDBJ whole genome shotgun (WGS) entry which is preliminary data.</text>
</comment>
<keyword evidence="5" id="KW-0808">Transferase</keyword>
<evidence type="ECO:0000256" key="4">
    <source>
        <dbReference type="ARBA" id="ARBA00022553"/>
    </source>
</evidence>
<dbReference type="InterPro" id="IPR003661">
    <property type="entry name" value="HisK_dim/P_dom"/>
</dbReference>
<dbReference type="SMART" id="SM00388">
    <property type="entry name" value="HisKA"/>
    <property type="match status" value="1"/>
</dbReference>
<proteinExistence type="predicted"/>
<evidence type="ECO:0000256" key="3">
    <source>
        <dbReference type="ARBA" id="ARBA00012438"/>
    </source>
</evidence>
<sequence length="478" mass="52968">MVRWVSCRAELQALWFQARTQVLVWYGVLMVCSGVATILSVQHILDARLEDQVEKNLLQEVQEFRRLGYGDAQTAPFPRVADVQGLFDRFLSQNVPGDGEYFLTFWQGRFYKASARALPSPLQPTSAFYQYWARLTQSETGEFMTSVGPLMYWVEVVQGPAQAQGVLVIAQLTAGEQQEIEEVMWVMSGVTLLVLLITTVLGWVMLGRVLTPLSALSQAIRAIGATKLTERIAVQGKGEVADLAQRFNGMMNRLESAFVNQRQFMSDIGHELRTPLTIVRGHLELMGDEPQERRETLALVLDELERMSHLVDDLLLLARSERPDFLRITSVDLAALTEELYQKVQAIAPRQWGLDGAGVGQIWCDRHRVTEAVMNLAQNATQHTQEIDEVAIGSAITTTSVEIWVRDTGEGIAPAAQAQIFERFGRADNGRHHPDGLGLGLAIVQAIVHAHGGSVRLKSQPGTGSTFTLVIPLTAVLT</sequence>
<dbReference type="InterPro" id="IPR003660">
    <property type="entry name" value="HAMP_dom"/>
</dbReference>
<dbReference type="EMBL" id="WVIC01000011">
    <property type="protein sequence ID" value="NCJ06295.1"/>
    <property type="molecule type" value="Genomic_DNA"/>
</dbReference>
<dbReference type="GO" id="GO:0000155">
    <property type="term" value="F:phosphorelay sensor kinase activity"/>
    <property type="evidence" value="ECO:0007669"/>
    <property type="project" value="InterPro"/>
</dbReference>
<dbReference type="Gene3D" id="1.10.287.130">
    <property type="match status" value="1"/>
</dbReference>
<keyword evidence="9" id="KW-0902">Two-component regulatory system</keyword>
<dbReference type="InterPro" id="IPR005467">
    <property type="entry name" value="His_kinase_dom"/>
</dbReference>
<evidence type="ECO:0000256" key="6">
    <source>
        <dbReference type="ARBA" id="ARBA00022692"/>
    </source>
</evidence>
<dbReference type="InterPro" id="IPR003594">
    <property type="entry name" value="HATPase_dom"/>
</dbReference>
<feature type="transmembrane region" description="Helical" evidence="11">
    <location>
        <begin position="183"/>
        <end position="206"/>
    </location>
</feature>
<protein>
    <recommendedName>
        <fullName evidence="3">histidine kinase</fullName>
        <ecNumber evidence="3">2.7.13.3</ecNumber>
    </recommendedName>
</protein>
<dbReference type="InterPro" id="IPR036097">
    <property type="entry name" value="HisK_dim/P_sf"/>
</dbReference>
<dbReference type="PROSITE" id="PS50109">
    <property type="entry name" value="HIS_KIN"/>
    <property type="match status" value="1"/>
</dbReference>
<comment type="catalytic activity">
    <reaction evidence="1">
        <text>ATP + protein L-histidine = ADP + protein N-phospho-L-histidine.</text>
        <dbReference type="EC" id="2.7.13.3"/>
    </reaction>
</comment>
<dbReference type="CDD" id="cd00075">
    <property type="entry name" value="HATPase"/>
    <property type="match status" value="1"/>
</dbReference>
<organism evidence="14 15">
    <name type="scientific">Petrachloros mirabilis ULC683</name>
    <dbReference type="NCBI Taxonomy" id="2781853"/>
    <lineage>
        <taxon>Bacteria</taxon>
        <taxon>Bacillati</taxon>
        <taxon>Cyanobacteriota</taxon>
        <taxon>Cyanophyceae</taxon>
        <taxon>Synechococcales</taxon>
        <taxon>Petrachlorosaceae</taxon>
        <taxon>Petrachloros</taxon>
        <taxon>Petrachloros mirabilis</taxon>
    </lineage>
</organism>
<dbReference type="GO" id="GO:0005886">
    <property type="term" value="C:plasma membrane"/>
    <property type="evidence" value="ECO:0007669"/>
    <property type="project" value="TreeGrafter"/>
</dbReference>
<dbReference type="SMART" id="SM00304">
    <property type="entry name" value="HAMP"/>
    <property type="match status" value="1"/>
</dbReference>
<dbReference type="InterPro" id="IPR036890">
    <property type="entry name" value="HATPase_C_sf"/>
</dbReference>
<dbReference type="InterPro" id="IPR004358">
    <property type="entry name" value="Sig_transdc_His_kin-like_C"/>
</dbReference>
<evidence type="ECO:0000256" key="11">
    <source>
        <dbReference type="SAM" id="Phobius"/>
    </source>
</evidence>
<dbReference type="Gene3D" id="3.30.565.10">
    <property type="entry name" value="Histidine kinase-like ATPase, C-terminal domain"/>
    <property type="match status" value="1"/>
</dbReference>
<evidence type="ECO:0000256" key="8">
    <source>
        <dbReference type="ARBA" id="ARBA00022989"/>
    </source>
</evidence>
<dbReference type="InterPro" id="IPR050428">
    <property type="entry name" value="TCS_sensor_his_kinase"/>
</dbReference>
<dbReference type="SUPFAM" id="SSF47384">
    <property type="entry name" value="Homodimeric domain of signal transducing histidine kinase"/>
    <property type="match status" value="1"/>
</dbReference>
<dbReference type="CDD" id="cd06225">
    <property type="entry name" value="HAMP"/>
    <property type="match status" value="1"/>
</dbReference>
<comment type="subcellular location">
    <subcellularLocation>
        <location evidence="2">Membrane</location>
    </subcellularLocation>
</comment>
<feature type="domain" description="Histidine kinase" evidence="12">
    <location>
        <begin position="267"/>
        <end position="475"/>
    </location>
</feature>
<dbReference type="FunFam" id="1.10.287.130:FF:000001">
    <property type="entry name" value="Two-component sensor histidine kinase"/>
    <property type="match status" value="1"/>
</dbReference>
<evidence type="ECO:0000259" key="13">
    <source>
        <dbReference type="PROSITE" id="PS50885"/>
    </source>
</evidence>
<keyword evidence="4" id="KW-0597">Phosphoprotein</keyword>
<dbReference type="SUPFAM" id="SSF55874">
    <property type="entry name" value="ATPase domain of HSP90 chaperone/DNA topoisomerase II/histidine kinase"/>
    <property type="match status" value="1"/>
</dbReference>
<evidence type="ECO:0000256" key="7">
    <source>
        <dbReference type="ARBA" id="ARBA00022777"/>
    </source>
</evidence>
<dbReference type="RefSeq" id="WP_161824774.1">
    <property type="nucleotide sequence ID" value="NZ_WVIC01000011.1"/>
</dbReference>
<name>A0A8K2A7P3_9CYAN</name>
<evidence type="ECO:0000256" key="10">
    <source>
        <dbReference type="ARBA" id="ARBA00023136"/>
    </source>
</evidence>
<keyword evidence="10 11" id="KW-0472">Membrane</keyword>
<dbReference type="Pfam" id="PF00672">
    <property type="entry name" value="HAMP"/>
    <property type="match status" value="1"/>
</dbReference>
<feature type="transmembrane region" description="Helical" evidence="11">
    <location>
        <begin position="23"/>
        <end position="45"/>
    </location>
</feature>
<dbReference type="Pfam" id="PF00512">
    <property type="entry name" value="HisKA"/>
    <property type="match status" value="1"/>
</dbReference>
<keyword evidence="8 11" id="KW-1133">Transmembrane helix</keyword>
<gene>
    <name evidence="14" type="ORF">GS597_07170</name>
</gene>
<dbReference type="Proteomes" id="UP000607397">
    <property type="component" value="Unassembled WGS sequence"/>
</dbReference>
<dbReference type="EC" id="2.7.13.3" evidence="3"/>
<evidence type="ECO:0000256" key="1">
    <source>
        <dbReference type="ARBA" id="ARBA00000085"/>
    </source>
</evidence>
<dbReference type="PRINTS" id="PR00344">
    <property type="entry name" value="BCTRLSENSOR"/>
</dbReference>
<accession>A0A8K2A7P3</accession>
<feature type="domain" description="HAMP" evidence="13">
    <location>
        <begin position="207"/>
        <end position="259"/>
    </location>
</feature>
<evidence type="ECO:0000313" key="14">
    <source>
        <dbReference type="EMBL" id="NCJ06295.1"/>
    </source>
</evidence>
<evidence type="ECO:0000256" key="5">
    <source>
        <dbReference type="ARBA" id="ARBA00022679"/>
    </source>
</evidence>
<keyword evidence="6 11" id="KW-0812">Transmembrane</keyword>
<dbReference type="PROSITE" id="PS50885">
    <property type="entry name" value="HAMP"/>
    <property type="match status" value="1"/>
</dbReference>
<dbReference type="PANTHER" id="PTHR45436:SF5">
    <property type="entry name" value="SENSOR HISTIDINE KINASE TRCS"/>
    <property type="match status" value="1"/>
</dbReference>
<evidence type="ECO:0000256" key="2">
    <source>
        <dbReference type="ARBA" id="ARBA00004370"/>
    </source>
</evidence>
<evidence type="ECO:0000259" key="12">
    <source>
        <dbReference type="PROSITE" id="PS50109"/>
    </source>
</evidence>
<dbReference type="SUPFAM" id="SSF158472">
    <property type="entry name" value="HAMP domain-like"/>
    <property type="match status" value="1"/>
</dbReference>
<dbReference type="Gene3D" id="6.10.340.10">
    <property type="match status" value="1"/>
</dbReference>
<dbReference type="CDD" id="cd00082">
    <property type="entry name" value="HisKA"/>
    <property type="match status" value="1"/>
</dbReference>